<gene>
    <name evidence="3" type="ORF">SDC9_176885</name>
</gene>
<dbReference type="GO" id="GO:0052621">
    <property type="term" value="F:diguanylate cyclase activity"/>
    <property type="evidence" value="ECO:0007669"/>
    <property type="project" value="TreeGrafter"/>
</dbReference>
<dbReference type="InterPro" id="IPR043128">
    <property type="entry name" value="Rev_trsase/Diguanyl_cyclase"/>
</dbReference>
<evidence type="ECO:0000259" key="2">
    <source>
        <dbReference type="PROSITE" id="PS50887"/>
    </source>
</evidence>
<dbReference type="CDD" id="cd01949">
    <property type="entry name" value="GGDEF"/>
    <property type="match status" value="1"/>
</dbReference>
<feature type="transmembrane region" description="Helical" evidence="1">
    <location>
        <begin position="38"/>
        <end position="61"/>
    </location>
</feature>
<organism evidence="3">
    <name type="scientific">bioreactor metagenome</name>
    <dbReference type="NCBI Taxonomy" id="1076179"/>
    <lineage>
        <taxon>unclassified sequences</taxon>
        <taxon>metagenomes</taxon>
        <taxon>ecological metagenomes</taxon>
    </lineage>
</organism>
<keyword evidence="1" id="KW-1133">Transmembrane helix</keyword>
<evidence type="ECO:0000256" key="1">
    <source>
        <dbReference type="SAM" id="Phobius"/>
    </source>
</evidence>
<dbReference type="InterPro" id="IPR050469">
    <property type="entry name" value="Diguanylate_Cyclase"/>
</dbReference>
<feature type="transmembrane region" description="Helical" evidence="1">
    <location>
        <begin position="12"/>
        <end position="32"/>
    </location>
</feature>
<dbReference type="PROSITE" id="PS50887">
    <property type="entry name" value="GGDEF"/>
    <property type="match status" value="1"/>
</dbReference>
<keyword evidence="1" id="KW-0472">Membrane</keyword>
<protein>
    <recommendedName>
        <fullName evidence="2">GGDEF domain-containing protein</fullName>
    </recommendedName>
</protein>
<sequence>MKRFFTRNISLLSGLFGAFFAIFICLLHYYFITCFFELYGLFAALSIIFFAVVGIIIGRAFEKLKRTAMLDDLTQLWNKRYFNIRLSEELERSKRKGSPLCLAYVDVDDFKAINDEFGHIVGDTVLINMADIFKRNTRNLDIVSRWGGDEFVIIFPDTTPRYGLIIANRLKKAVAASRDCCYTTISVGFVEIHDGWEVDDVLREVDFMLQKAKTIKNSVVASEFN</sequence>
<comment type="caution">
    <text evidence="3">The sequence shown here is derived from an EMBL/GenBank/DDBJ whole genome shotgun (WGS) entry which is preliminary data.</text>
</comment>
<accession>A0A645GTX6</accession>
<dbReference type="PANTHER" id="PTHR45138">
    <property type="entry name" value="REGULATORY COMPONENTS OF SENSORY TRANSDUCTION SYSTEM"/>
    <property type="match status" value="1"/>
</dbReference>
<proteinExistence type="predicted"/>
<name>A0A645GTX6_9ZZZZ</name>
<dbReference type="Pfam" id="PF00990">
    <property type="entry name" value="GGDEF"/>
    <property type="match status" value="1"/>
</dbReference>
<reference evidence="3" key="1">
    <citation type="submission" date="2019-08" db="EMBL/GenBank/DDBJ databases">
        <authorList>
            <person name="Kucharzyk K."/>
            <person name="Murdoch R.W."/>
            <person name="Higgins S."/>
            <person name="Loffler F."/>
        </authorList>
    </citation>
    <scope>NUCLEOTIDE SEQUENCE</scope>
</reference>
<dbReference type="InterPro" id="IPR029787">
    <property type="entry name" value="Nucleotide_cyclase"/>
</dbReference>
<dbReference type="NCBIfam" id="TIGR00254">
    <property type="entry name" value="GGDEF"/>
    <property type="match status" value="1"/>
</dbReference>
<dbReference type="EMBL" id="VSSQ01080137">
    <property type="protein sequence ID" value="MPN29432.1"/>
    <property type="molecule type" value="Genomic_DNA"/>
</dbReference>
<dbReference type="SMART" id="SM00267">
    <property type="entry name" value="GGDEF"/>
    <property type="match status" value="1"/>
</dbReference>
<dbReference type="Gene3D" id="3.30.70.270">
    <property type="match status" value="1"/>
</dbReference>
<dbReference type="PANTHER" id="PTHR45138:SF9">
    <property type="entry name" value="DIGUANYLATE CYCLASE DGCM-RELATED"/>
    <property type="match status" value="1"/>
</dbReference>
<keyword evidence="1" id="KW-0812">Transmembrane</keyword>
<feature type="domain" description="GGDEF" evidence="2">
    <location>
        <begin position="98"/>
        <end position="224"/>
    </location>
</feature>
<dbReference type="InterPro" id="IPR000160">
    <property type="entry name" value="GGDEF_dom"/>
</dbReference>
<dbReference type="AlphaFoldDB" id="A0A645GTX6"/>
<evidence type="ECO:0000313" key="3">
    <source>
        <dbReference type="EMBL" id="MPN29432.1"/>
    </source>
</evidence>
<dbReference type="SUPFAM" id="SSF55073">
    <property type="entry name" value="Nucleotide cyclase"/>
    <property type="match status" value="1"/>
</dbReference>